<keyword evidence="6" id="KW-1185">Reference proteome</keyword>
<dbReference type="RefSeq" id="XP_033587118.1">
    <property type="nucleotide sequence ID" value="XM_033736170.1"/>
</dbReference>
<feature type="domain" description="Coenzyme Q-binding protein COQ10 START" evidence="4">
    <location>
        <begin position="61"/>
        <end position="220"/>
    </location>
</feature>
<evidence type="ECO:0000313" key="5">
    <source>
        <dbReference type="EMBL" id="KAF2480548.1"/>
    </source>
</evidence>
<dbReference type="SUPFAM" id="SSF55961">
    <property type="entry name" value="Bet v1-like"/>
    <property type="match status" value="1"/>
</dbReference>
<dbReference type="CDD" id="cd07813">
    <property type="entry name" value="COQ10p_like"/>
    <property type="match status" value="1"/>
</dbReference>
<dbReference type="GO" id="GO:0005739">
    <property type="term" value="C:mitochondrion"/>
    <property type="evidence" value="ECO:0007669"/>
    <property type="project" value="TreeGrafter"/>
</dbReference>
<evidence type="ECO:0000256" key="1">
    <source>
        <dbReference type="ARBA" id="ARBA00006885"/>
    </source>
</evidence>
<comment type="subunit">
    <text evidence="2">Interacts with coenzyme Q.</text>
</comment>
<reference evidence="5" key="1">
    <citation type="journal article" date="2020" name="Stud. Mycol.">
        <title>101 Dothideomycetes genomes: a test case for predicting lifestyles and emergence of pathogens.</title>
        <authorList>
            <person name="Haridas S."/>
            <person name="Albert R."/>
            <person name="Binder M."/>
            <person name="Bloem J."/>
            <person name="Labutti K."/>
            <person name="Salamov A."/>
            <person name="Andreopoulos B."/>
            <person name="Baker S."/>
            <person name="Barry K."/>
            <person name="Bills G."/>
            <person name="Bluhm B."/>
            <person name="Cannon C."/>
            <person name="Castanera R."/>
            <person name="Culley D."/>
            <person name="Daum C."/>
            <person name="Ezra D."/>
            <person name="Gonzalez J."/>
            <person name="Henrissat B."/>
            <person name="Kuo A."/>
            <person name="Liang C."/>
            <person name="Lipzen A."/>
            <person name="Lutzoni F."/>
            <person name="Magnuson J."/>
            <person name="Mondo S."/>
            <person name="Nolan M."/>
            <person name="Ohm R."/>
            <person name="Pangilinan J."/>
            <person name="Park H.-J."/>
            <person name="Ramirez L."/>
            <person name="Alfaro M."/>
            <person name="Sun H."/>
            <person name="Tritt A."/>
            <person name="Yoshinaga Y."/>
            <person name="Zwiers L.-H."/>
            <person name="Turgeon B."/>
            <person name="Goodwin S."/>
            <person name="Spatafora J."/>
            <person name="Crous P."/>
            <person name="Grigoriev I."/>
        </authorList>
    </citation>
    <scope>NUCLEOTIDE SEQUENCE</scope>
    <source>
        <strain evidence="5">CBS 113389</strain>
    </source>
</reference>
<dbReference type="AlphaFoldDB" id="A0A6A6PKE1"/>
<dbReference type="Proteomes" id="UP000799767">
    <property type="component" value="Unassembled WGS sequence"/>
</dbReference>
<dbReference type="PANTHER" id="PTHR12901">
    <property type="entry name" value="SPERM PROTEIN HOMOLOG"/>
    <property type="match status" value="1"/>
</dbReference>
<comment type="similarity">
    <text evidence="1">Belongs to the COQ10 family.</text>
</comment>
<dbReference type="GeneID" id="54477172"/>
<comment type="function">
    <text evidence="3">Required for the function of coenzyme Q in the respiratory chain. May serve as a chaperone or may be involved in the transport of Q6 from its site of synthesis to the catalytic sites of the respiratory complexes.</text>
</comment>
<dbReference type="GO" id="GO:0048039">
    <property type="term" value="F:ubiquinone binding"/>
    <property type="evidence" value="ECO:0007669"/>
    <property type="project" value="InterPro"/>
</dbReference>
<evidence type="ECO:0000256" key="2">
    <source>
        <dbReference type="ARBA" id="ARBA00011814"/>
    </source>
</evidence>
<dbReference type="OrthoDB" id="292693at2759"/>
<sequence length="233" mass="25986">MQAFRPILHRTPPLISPLSPTPSTRLLRPTNHNRQQTRTFLPNPFAASSTPQTISATRTLPYATSAIYAVISDVNSYATYYPFCTESRVTKYSRPTAHDGKKYPEEAKLVIGFGDAASEAFYSRVYCVPERIVEAVSGEAESTIPAEEIGHHDVRPSAEDRTRVGSVLEHLSTRWTLRALEREKTEVSLRIEVKFANPVYAALSQAAVPKVAEKLIEAFERRLEVVAEGRGKQ</sequence>
<organism evidence="5 6">
    <name type="scientific">Neohortaea acidophila</name>
    <dbReference type="NCBI Taxonomy" id="245834"/>
    <lineage>
        <taxon>Eukaryota</taxon>
        <taxon>Fungi</taxon>
        <taxon>Dikarya</taxon>
        <taxon>Ascomycota</taxon>
        <taxon>Pezizomycotina</taxon>
        <taxon>Dothideomycetes</taxon>
        <taxon>Dothideomycetidae</taxon>
        <taxon>Mycosphaerellales</taxon>
        <taxon>Teratosphaeriaceae</taxon>
        <taxon>Neohortaea</taxon>
    </lineage>
</organism>
<dbReference type="EMBL" id="MU001639">
    <property type="protein sequence ID" value="KAF2480548.1"/>
    <property type="molecule type" value="Genomic_DNA"/>
</dbReference>
<evidence type="ECO:0000259" key="4">
    <source>
        <dbReference type="Pfam" id="PF03364"/>
    </source>
</evidence>
<name>A0A6A6PKE1_9PEZI</name>
<dbReference type="GO" id="GO:0045333">
    <property type="term" value="P:cellular respiration"/>
    <property type="evidence" value="ECO:0007669"/>
    <property type="project" value="InterPro"/>
</dbReference>
<dbReference type="InterPro" id="IPR023393">
    <property type="entry name" value="START-like_dom_sf"/>
</dbReference>
<dbReference type="PANTHER" id="PTHR12901:SF10">
    <property type="entry name" value="COENZYME Q-BINDING PROTEIN COQ10, MITOCHONDRIAL"/>
    <property type="match status" value="1"/>
</dbReference>
<evidence type="ECO:0000256" key="3">
    <source>
        <dbReference type="ARBA" id="ARBA00024947"/>
    </source>
</evidence>
<gene>
    <name evidence="5" type="ORF">BDY17DRAFT_318225</name>
</gene>
<dbReference type="Gene3D" id="3.30.530.20">
    <property type="match status" value="1"/>
</dbReference>
<dbReference type="Pfam" id="PF03364">
    <property type="entry name" value="Polyketide_cyc"/>
    <property type="match status" value="1"/>
</dbReference>
<dbReference type="InterPro" id="IPR005031">
    <property type="entry name" value="COQ10_START"/>
</dbReference>
<accession>A0A6A6PKE1</accession>
<protein>
    <recommendedName>
        <fullName evidence="4">Coenzyme Q-binding protein COQ10 START domain-containing protein</fullName>
    </recommendedName>
</protein>
<proteinExistence type="inferred from homology"/>
<dbReference type="InterPro" id="IPR044996">
    <property type="entry name" value="COQ10-like"/>
</dbReference>
<evidence type="ECO:0000313" key="6">
    <source>
        <dbReference type="Proteomes" id="UP000799767"/>
    </source>
</evidence>